<reference evidence="2" key="1">
    <citation type="submission" date="2016-11" db="EMBL/GenBank/DDBJ databases">
        <authorList>
            <person name="Varghese N."/>
            <person name="Submissions S."/>
        </authorList>
    </citation>
    <scope>NUCLEOTIDE SEQUENCE [LARGE SCALE GENOMIC DNA]</scope>
    <source>
        <strain evidence="2">DSM 16057</strain>
    </source>
</reference>
<name>A0A1M6ETX1_9FIRM</name>
<proteinExistence type="predicted"/>
<gene>
    <name evidence="1" type="ORF">SAMN02745219_01277</name>
</gene>
<evidence type="ECO:0000313" key="1">
    <source>
        <dbReference type="EMBL" id="SHI88895.1"/>
    </source>
</evidence>
<protein>
    <submittedName>
        <fullName evidence="1">Uncharacterized protein</fullName>
    </submittedName>
</protein>
<organism evidence="1 2">
    <name type="scientific">Desulfofundulus thermosubterraneus DSM 16057</name>
    <dbReference type="NCBI Taxonomy" id="1121432"/>
    <lineage>
        <taxon>Bacteria</taxon>
        <taxon>Bacillati</taxon>
        <taxon>Bacillota</taxon>
        <taxon>Clostridia</taxon>
        <taxon>Eubacteriales</taxon>
        <taxon>Peptococcaceae</taxon>
        <taxon>Desulfofundulus</taxon>
    </lineage>
</organism>
<dbReference type="EMBL" id="FQZM01000014">
    <property type="protein sequence ID" value="SHI88895.1"/>
    <property type="molecule type" value="Genomic_DNA"/>
</dbReference>
<dbReference type="Proteomes" id="UP000184529">
    <property type="component" value="Unassembled WGS sequence"/>
</dbReference>
<sequence length="78" mass="9534">MFNEWLDEIERREREKEERFRKWFEKTFPGWYETINNITELNGTEPEALRRACIALAEFVMIMTEKLYKVDVSVQSLK</sequence>
<accession>A0A1M6ETX1</accession>
<keyword evidence="2" id="KW-1185">Reference proteome</keyword>
<evidence type="ECO:0000313" key="2">
    <source>
        <dbReference type="Proteomes" id="UP000184529"/>
    </source>
</evidence>
<dbReference type="STRING" id="1121432.SAMN02745219_01277"/>
<dbReference type="RefSeq" id="WP_072868147.1">
    <property type="nucleotide sequence ID" value="NZ_FQZM01000014.1"/>
</dbReference>
<dbReference type="AlphaFoldDB" id="A0A1M6ETX1"/>